<dbReference type="InterPro" id="IPR023286">
    <property type="entry name" value="ABATE_dom_sf"/>
</dbReference>
<dbReference type="RefSeq" id="WP_106241467.1">
    <property type="nucleotide sequence ID" value="NZ_PVZC01000001.1"/>
</dbReference>
<dbReference type="Pfam" id="PF11706">
    <property type="entry name" value="zf-CGNR"/>
    <property type="match status" value="1"/>
</dbReference>
<dbReference type="Pfam" id="PF07336">
    <property type="entry name" value="ABATE"/>
    <property type="match status" value="1"/>
</dbReference>
<gene>
    <name evidence="2" type="ORF">CLV72_1011225</name>
</gene>
<sequence>MLFEEPPARTAAELLRDFANTYDVEQAEESLRAPSDLVEWLAYQGLAPEAAQAGTAALDAALRLRAGLRAALAGHHDGAADHAGLALAAAEHPLRLGFDADRPVLLPAADPGAEPVEAGLARVVAAVAAAQSDGTWTRVKLCATADCRWAFVDTSKNRSRTWCSMRVCGNRAKTRAYRARGRDDGPPPA</sequence>
<dbReference type="AlphaFoldDB" id="A0A2T0QFD2"/>
<evidence type="ECO:0000259" key="1">
    <source>
        <dbReference type="Pfam" id="PF11706"/>
    </source>
</evidence>
<dbReference type="InterPro" id="IPR021005">
    <property type="entry name" value="Znf_CGNR"/>
</dbReference>
<dbReference type="Gene3D" id="1.10.3300.10">
    <property type="entry name" value="Jann2411-like domain"/>
    <property type="match status" value="1"/>
</dbReference>
<dbReference type="InterPro" id="IPR010852">
    <property type="entry name" value="ABATE"/>
</dbReference>
<accession>A0A2T0QFD2</accession>
<comment type="caution">
    <text evidence="2">The sequence shown here is derived from an EMBL/GenBank/DDBJ whole genome shotgun (WGS) entry which is preliminary data.</text>
</comment>
<reference evidence="2 3" key="1">
    <citation type="submission" date="2018-03" db="EMBL/GenBank/DDBJ databases">
        <title>Genomic Encyclopedia of Archaeal and Bacterial Type Strains, Phase II (KMG-II): from individual species to whole genera.</title>
        <authorList>
            <person name="Goeker M."/>
        </authorList>
    </citation>
    <scope>NUCLEOTIDE SEQUENCE [LARGE SCALE GENOMIC DNA]</scope>
    <source>
        <strain evidence="2 3">DSM 45601</strain>
    </source>
</reference>
<keyword evidence="3" id="KW-1185">Reference proteome</keyword>
<dbReference type="PANTHER" id="PTHR35525">
    <property type="entry name" value="BLL6575 PROTEIN"/>
    <property type="match status" value="1"/>
</dbReference>
<dbReference type="SUPFAM" id="SSF160904">
    <property type="entry name" value="Jann2411-like"/>
    <property type="match status" value="1"/>
</dbReference>
<dbReference type="Proteomes" id="UP000237846">
    <property type="component" value="Unassembled WGS sequence"/>
</dbReference>
<organism evidence="2 3">
    <name type="scientific">Allonocardiopsis opalescens</name>
    <dbReference type="NCBI Taxonomy" id="1144618"/>
    <lineage>
        <taxon>Bacteria</taxon>
        <taxon>Bacillati</taxon>
        <taxon>Actinomycetota</taxon>
        <taxon>Actinomycetes</taxon>
        <taxon>Streptosporangiales</taxon>
        <taxon>Allonocardiopsis</taxon>
    </lineage>
</organism>
<name>A0A2T0QFD2_9ACTN</name>
<evidence type="ECO:0000313" key="3">
    <source>
        <dbReference type="Proteomes" id="UP000237846"/>
    </source>
</evidence>
<evidence type="ECO:0000313" key="2">
    <source>
        <dbReference type="EMBL" id="PRY02622.1"/>
    </source>
</evidence>
<dbReference type="PANTHER" id="PTHR35525:SF3">
    <property type="entry name" value="BLL6575 PROTEIN"/>
    <property type="match status" value="1"/>
</dbReference>
<dbReference type="EMBL" id="PVZC01000001">
    <property type="protein sequence ID" value="PRY02622.1"/>
    <property type="molecule type" value="Genomic_DNA"/>
</dbReference>
<protein>
    <submittedName>
        <fullName evidence="2">Putative RNA-binding Zn ribbon-like protein</fullName>
    </submittedName>
</protein>
<proteinExistence type="predicted"/>
<feature type="domain" description="Zinc finger CGNR" evidence="1">
    <location>
        <begin position="138"/>
        <end position="180"/>
    </location>
</feature>
<dbReference type="OrthoDB" id="123307at2"/>